<dbReference type="Proteomes" id="UP001138793">
    <property type="component" value="Unassembled WGS sequence"/>
</dbReference>
<dbReference type="SUPFAM" id="SSF161098">
    <property type="entry name" value="MetI-like"/>
    <property type="match status" value="1"/>
</dbReference>
<comment type="subcellular location">
    <subcellularLocation>
        <location evidence="1 7">Cell membrane</location>
        <topology evidence="1 7">Multi-pass membrane protein</topology>
    </subcellularLocation>
</comment>
<dbReference type="CDD" id="cd06261">
    <property type="entry name" value="TM_PBP2"/>
    <property type="match status" value="1"/>
</dbReference>
<dbReference type="GO" id="GO:0005886">
    <property type="term" value="C:plasma membrane"/>
    <property type="evidence" value="ECO:0007669"/>
    <property type="project" value="UniProtKB-SubCell"/>
</dbReference>
<keyword evidence="10" id="KW-1185">Reference proteome</keyword>
<feature type="transmembrane region" description="Helical" evidence="7">
    <location>
        <begin position="69"/>
        <end position="92"/>
    </location>
</feature>
<evidence type="ECO:0000256" key="3">
    <source>
        <dbReference type="ARBA" id="ARBA00022475"/>
    </source>
</evidence>
<evidence type="ECO:0000256" key="7">
    <source>
        <dbReference type="RuleBase" id="RU363032"/>
    </source>
</evidence>
<keyword evidence="2 7" id="KW-0813">Transport</keyword>
<keyword evidence="6 7" id="KW-0472">Membrane</keyword>
<dbReference type="Pfam" id="PF00528">
    <property type="entry name" value="BPD_transp_1"/>
    <property type="match status" value="1"/>
</dbReference>
<comment type="similarity">
    <text evidence="7">Belongs to the binding-protein-dependent transport system permease family.</text>
</comment>
<feature type="domain" description="ABC transmembrane type-1" evidence="8">
    <location>
        <begin position="62"/>
        <end position="242"/>
    </location>
</feature>
<keyword evidence="4 7" id="KW-0812">Transmembrane</keyword>
<dbReference type="AlphaFoldDB" id="A0A9X0YTJ5"/>
<dbReference type="RefSeq" id="WP_149473046.1">
    <property type="nucleotide sequence ID" value="NZ_JAGGMB010000003.1"/>
</dbReference>
<feature type="transmembrane region" description="Helical" evidence="7">
    <location>
        <begin position="12"/>
        <end position="34"/>
    </location>
</feature>
<organism evidence="9 10">
    <name type="scientific">Oceanobacillus polygoni</name>
    <dbReference type="NCBI Taxonomy" id="1235259"/>
    <lineage>
        <taxon>Bacteria</taxon>
        <taxon>Bacillati</taxon>
        <taxon>Bacillota</taxon>
        <taxon>Bacilli</taxon>
        <taxon>Bacillales</taxon>
        <taxon>Bacillaceae</taxon>
        <taxon>Oceanobacillus</taxon>
    </lineage>
</organism>
<keyword evidence="5 7" id="KW-1133">Transmembrane helix</keyword>
<evidence type="ECO:0000256" key="2">
    <source>
        <dbReference type="ARBA" id="ARBA00022448"/>
    </source>
</evidence>
<accession>A0A9X0YTJ5</accession>
<dbReference type="PROSITE" id="PS50928">
    <property type="entry name" value="ABC_TM1"/>
    <property type="match status" value="1"/>
</dbReference>
<evidence type="ECO:0000259" key="8">
    <source>
        <dbReference type="PROSITE" id="PS50928"/>
    </source>
</evidence>
<reference evidence="9" key="1">
    <citation type="submission" date="2021-03" db="EMBL/GenBank/DDBJ databases">
        <title>Genomic Encyclopedia of Type Strains, Phase IV (KMG-IV): sequencing the most valuable type-strain genomes for metagenomic binning, comparative biology and taxonomic classification.</title>
        <authorList>
            <person name="Goeker M."/>
        </authorList>
    </citation>
    <scope>NUCLEOTIDE SEQUENCE</scope>
    <source>
        <strain evidence="9">DSM 107338</strain>
    </source>
</reference>
<sequence length="259" mass="29108">MNRNTGWYNNRFFPWVLPIVFVVLWQVLGQYNIITSTLLPTPLEVVQAAIRLFNTEELQEHVFISTQRALIGFFIGGIIGFVLGLFNGTILFSEKLTDTTIQMVRTIPHLALIPLVILWFGIGESAKVFLVAVGVMFPIYINTFNGIKNVDRKLIEMGSVYGLSRWRLFTNIILPGSLPSILVGIRYALGVMWMSLIVAETIGADSGIGFMATSAREFMQMDIVVLTIVLYAILGKLSDVIAKLFEQRLLKWNAAFNKK</sequence>
<evidence type="ECO:0000256" key="6">
    <source>
        <dbReference type="ARBA" id="ARBA00023136"/>
    </source>
</evidence>
<dbReference type="PANTHER" id="PTHR30151">
    <property type="entry name" value="ALKANE SULFONATE ABC TRANSPORTER-RELATED, MEMBRANE SUBUNIT"/>
    <property type="match status" value="1"/>
</dbReference>
<dbReference type="GO" id="GO:0042918">
    <property type="term" value="P:alkanesulfonate transmembrane transport"/>
    <property type="evidence" value="ECO:0007669"/>
    <property type="project" value="UniProtKB-ARBA"/>
</dbReference>
<keyword evidence="3" id="KW-1003">Cell membrane</keyword>
<proteinExistence type="inferred from homology"/>
<evidence type="ECO:0000256" key="4">
    <source>
        <dbReference type="ARBA" id="ARBA00022692"/>
    </source>
</evidence>
<dbReference type="OrthoDB" id="9804353at2"/>
<evidence type="ECO:0000256" key="1">
    <source>
        <dbReference type="ARBA" id="ARBA00004651"/>
    </source>
</evidence>
<feature type="transmembrane region" description="Helical" evidence="7">
    <location>
        <begin position="128"/>
        <end position="147"/>
    </location>
</feature>
<evidence type="ECO:0000256" key="5">
    <source>
        <dbReference type="ARBA" id="ARBA00022989"/>
    </source>
</evidence>
<protein>
    <submittedName>
        <fullName evidence="9">Sulfonate transport system permease protein</fullName>
    </submittedName>
</protein>
<dbReference type="Gene3D" id="1.10.3720.10">
    <property type="entry name" value="MetI-like"/>
    <property type="match status" value="1"/>
</dbReference>
<evidence type="ECO:0000313" key="9">
    <source>
        <dbReference type="EMBL" id="MBP2076904.1"/>
    </source>
</evidence>
<comment type="caution">
    <text evidence="9">The sequence shown here is derived from an EMBL/GenBank/DDBJ whole genome shotgun (WGS) entry which is preliminary data.</text>
</comment>
<dbReference type="EMBL" id="JAGGMB010000003">
    <property type="protein sequence ID" value="MBP2076904.1"/>
    <property type="molecule type" value="Genomic_DNA"/>
</dbReference>
<dbReference type="PANTHER" id="PTHR30151:SF38">
    <property type="entry name" value="ALIPHATIC SULFONATES TRANSPORT PERMEASE PROTEIN SSUC-RELATED"/>
    <property type="match status" value="1"/>
</dbReference>
<dbReference type="InterPro" id="IPR035906">
    <property type="entry name" value="MetI-like_sf"/>
</dbReference>
<dbReference type="InterPro" id="IPR000515">
    <property type="entry name" value="MetI-like"/>
</dbReference>
<dbReference type="FunFam" id="1.10.3720.10:FF:000003">
    <property type="entry name" value="Aliphatic sulfonate ABC transporter permease"/>
    <property type="match status" value="1"/>
</dbReference>
<evidence type="ECO:0000313" key="10">
    <source>
        <dbReference type="Proteomes" id="UP001138793"/>
    </source>
</evidence>
<gene>
    <name evidence="9" type="ORF">J2Z64_001135</name>
</gene>
<feature type="transmembrane region" description="Helical" evidence="7">
    <location>
        <begin position="168"/>
        <end position="189"/>
    </location>
</feature>
<feature type="transmembrane region" description="Helical" evidence="7">
    <location>
        <begin position="223"/>
        <end position="242"/>
    </location>
</feature>
<name>A0A9X0YTJ5_9BACI</name>
<feature type="transmembrane region" description="Helical" evidence="7">
    <location>
        <begin position="104"/>
        <end position="122"/>
    </location>
</feature>